<dbReference type="Pfam" id="PF21841">
    <property type="entry name" value="DUF6900"/>
    <property type="match status" value="1"/>
</dbReference>
<dbReference type="InterPro" id="IPR054195">
    <property type="entry name" value="DUF6900"/>
</dbReference>
<sequence length="74" mass="8079">MCTIMEAARHEAREEVLRTISGEVLGIESFESFEPVGIPSAGFRTVSVRELRRALDAAYEAGLFVGRAAGYSPF</sequence>
<evidence type="ECO:0000259" key="1">
    <source>
        <dbReference type="Pfam" id="PF21841"/>
    </source>
</evidence>
<evidence type="ECO:0000313" key="3">
    <source>
        <dbReference type="Proteomes" id="UP000219522"/>
    </source>
</evidence>
<comment type="caution">
    <text evidence="2">The sequence shown here is derived from an EMBL/GenBank/DDBJ whole genome shotgun (WGS) entry which is preliminary data.</text>
</comment>
<reference evidence="2 3" key="1">
    <citation type="submission" date="2017-09" db="EMBL/GenBank/DDBJ databases">
        <authorList>
            <person name="Varghese N."/>
            <person name="Submissions S."/>
        </authorList>
    </citation>
    <scope>NUCLEOTIDE SEQUENCE [LARGE SCALE GENOMIC DNA]</scope>
    <source>
        <strain evidence="2 3">OK806</strain>
    </source>
</reference>
<gene>
    <name evidence="2" type="ORF">SAMN05446927_1405</name>
</gene>
<dbReference type="RefSeq" id="WP_062643444.1">
    <property type="nucleotide sequence ID" value="NZ_FCOG02000200.1"/>
</dbReference>
<protein>
    <recommendedName>
        <fullName evidence="1">DUF6900 domain-containing protein</fullName>
    </recommendedName>
</protein>
<dbReference type="EMBL" id="OCSU01000001">
    <property type="protein sequence ID" value="SOE57223.1"/>
    <property type="molecule type" value="Genomic_DNA"/>
</dbReference>
<keyword evidence="3" id="KW-1185">Reference proteome</keyword>
<name>A0A7Z7I302_9BURK</name>
<proteinExistence type="predicted"/>
<dbReference type="Proteomes" id="UP000219522">
    <property type="component" value="Unassembled WGS sequence"/>
</dbReference>
<accession>A0A7Z7I302</accession>
<dbReference type="AlphaFoldDB" id="A0A7Z7I302"/>
<evidence type="ECO:0000313" key="2">
    <source>
        <dbReference type="EMBL" id="SOE57223.1"/>
    </source>
</evidence>
<organism evidence="2 3">
    <name type="scientific">Caballeronia arationis</name>
    <dbReference type="NCBI Taxonomy" id="1777142"/>
    <lineage>
        <taxon>Bacteria</taxon>
        <taxon>Pseudomonadati</taxon>
        <taxon>Pseudomonadota</taxon>
        <taxon>Betaproteobacteria</taxon>
        <taxon>Burkholderiales</taxon>
        <taxon>Burkholderiaceae</taxon>
        <taxon>Caballeronia</taxon>
    </lineage>
</organism>
<feature type="domain" description="DUF6900" evidence="1">
    <location>
        <begin position="13"/>
        <end position="63"/>
    </location>
</feature>